<comment type="similarity">
    <text evidence="1">Belongs to the SufE family.</text>
</comment>
<reference evidence="3 4" key="1">
    <citation type="submission" date="2018-11" db="EMBL/GenBank/DDBJ databases">
        <title>YIM 102482-1 draft genome.</title>
        <authorList>
            <person name="Li G."/>
            <person name="Jiang Y."/>
        </authorList>
    </citation>
    <scope>NUCLEOTIDE SEQUENCE [LARGE SCALE GENOMIC DNA]</scope>
    <source>
        <strain evidence="3 4">YIM 102482-1</strain>
    </source>
</reference>
<evidence type="ECO:0000256" key="1">
    <source>
        <dbReference type="ARBA" id="ARBA00010282"/>
    </source>
</evidence>
<gene>
    <name evidence="3" type="ORF">EG850_01540</name>
</gene>
<dbReference type="EMBL" id="RQVS01000001">
    <property type="protein sequence ID" value="RRJ88847.1"/>
    <property type="molecule type" value="Genomic_DNA"/>
</dbReference>
<evidence type="ECO:0000313" key="4">
    <source>
        <dbReference type="Proteomes" id="UP000274391"/>
    </source>
</evidence>
<name>A0A3P3W347_9MICO</name>
<evidence type="ECO:0000259" key="2">
    <source>
        <dbReference type="Pfam" id="PF02657"/>
    </source>
</evidence>
<protein>
    <submittedName>
        <fullName evidence="3">SufE family protein</fullName>
    </submittedName>
</protein>
<dbReference type="Pfam" id="PF02657">
    <property type="entry name" value="SufE"/>
    <property type="match status" value="1"/>
</dbReference>
<dbReference type="SUPFAM" id="SSF82649">
    <property type="entry name" value="SufE/NifU"/>
    <property type="match status" value="1"/>
</dbReference>
<dbReference type="PANTHER" id="PTHR43597:SF5">
    <property type="entry name" value="SUFE-LIKE PROTEIN 2, CHLOROPLASTIC"/>
    <property type="match status" value="1"/>
</dbReference>
<dbReference type="Gene3D" id="3.90.1010.10">
    <property type="match status" value="1"/>
</dbReference>
<organism evidence="3 4">
    <name type="scientific">Gulosibacter macacae</name>
    <dbReference type="NCBI Taxonomy" id="2488791"/>
    <lineage>
        <taxon>Bacteria</taxon>
        <taxon>Bacillati</taxon>
        <taxon>Actinomycetota</taxon>
        <taxon>Actinomycetes</taxon>
        <taxon>Micrococcales</taxon>
        <taxon>Microbacteriaceae</taxon>
        <taxon>Gulosibacter</taxon>
    </lineage>
</organism>
<dbReference type="AlphaFoldDB" id="A0A3P3W347"/>
<accession>A0A3P3W347</accession>
<feature type="domain" description="Fe-S metabolism associated" evidence="2">
    <location>
        <begin position="14"/>
        <end position="134"/>
    </location>
</feature>
<dbReference type="Proteomes" id="UP000274391">
    <property type="component" value="Unassembled WGS sequence"/>
</dbReference>
<dbReference type="InterPro" id="IPR003808">
    <property type="entry name" value="Fe-S_metab-assoc_dom"/>
</dbReference>
<keyword evidence="4" id="KW-1185">Reference proteome</keyword>
<sequence>MTELPEQLAEIRDDFHAIPDRERLHLLLEFSDELPEVPERYADVPFERVIECQSPVFITTEVVDGHVNMYAKAPAEAPTTRGFASILAQGLSGLTVDEVLAVPGDFPFDLGITQQVSPLRLNGMVGMLARVQRQVRDHLANA</sequence>
<dbReference type="RefSeq" id="WP_124969142.1">
    <property type="nucleotide sequence ID" value="NZ_RQVS01000001.1"/>
</dbReference>
<comment type="caution">
    <text evidence="3">The sequence shown here is derived from an EMBL/GenBank/DDBJ whole genome shotgun (WGS) entry which is preliminary data.</text>
</comment>
<dbReference type="PANTHER" id="PTHR43597">
    <property type="entry name" value="SULFUR ACCEPTOR PROTEIN CSDE"/>
    <property type="match status" value="1"/>
</dbReference>
<proteinExistence type="inferred from homology"/>
<dbReference type="OrthoDB" id="9806335at2"/>
<evidence type="ECO:0000313" key="3">
    <source>
        <dbReference type="EMBL" id="RRJ88847.1"/>
    </source>
</evidence>